<protein>
    <submittedName>
        <fullName evidence="2">Putative homing endonuclease</fullName>
    </submittedName>
</protein>
<evidence type="ECO:0000313" key="2">
    <source>
        <dbReference type="EMBL" id="ARK07878.1"/>
    </source>
</evidence>
<keyword evidence="2" id="KW-0540">Nuclease</keyword>
<keyword evidence="3" id="KW-1185">Reference proteome</keyword>
<evidence type="ECO:0000259" key="1">
    <source>
        <dbReference type="SMART" id="SM00507"/>
    </source>
</evidence>
<dbReference type="CDD" id="cd00085">
    <property type="entry name" value="HNHc"/>
    <property type="match status" value="1"/>
</dbReference>
<accession>A0A1W6DY98</accession>
<dbReference type="GO" id="GO:0004519">
    <property type="term" value="F:endonuclease activity"/>
    <property type="evidence" value="ECO:0007669"/>
    <property type="project" value="UniProtKB-KW"/>
</dbReference>
<keyword evidence="2" id="KW-0378">Hydrolase</keyword>
<keyword evidence="2" id="KW-0255">Endonuclease</keyword>
<organism evidence="2 3">
    <name type="scientific">Aeromonas phage phiA8-29</name>
    <dbReference type="NCBI Taxonomy" id="1978922"/>
    <lineage>
        <taxon>Viruses</taxon>
        <taxon>Duplodnaviria</taxon>
        <taxon>Heunggongvirae</taxon>
        <taxon>Uroviricota</taxon>
        <taxon>Caudoviricetes</taxon>
        <taxon>Pantevenvirales</taxon>
        <taxon>Ackermannviridae</taxon>
        <taxon>Tedavirus</taxon>
        <taxon>Tedavirus A829</taxon>
    </lineage>
</organism>
<evidence type="ECO:0000313" key="3">
    <source>
        <dbReference type="Proteomes" id="UP000221506"/>
    </source>
</evidence>
<proteinExistence type="predicted"/>
<name>A0A1W6DY98_9CAUD</name>
<sequence>MDYQKVYTSLINKRIAEPLKKSNDLYVEVHHIVPRCLGGSDEPENLVRLTAREHFIAHRLLAKIHRSDSKLQYAVFLMSHREGLKIVSSKGYEALRLQYRDSAKRRGLKFRDKFSKDTLERWKSNEFRTKMASLNEQRWEDPEYRRKMSEAMTTRLTELWKDEAYREHMSREVSKRMKEKWSDPSKRAIQSIKSSETMKRLRNNPEDYQQFKAKISARITDKWKDEEFSRNTKEGRKKFLDSNPWPWQRARSQPLKHIWTLAASFWELFYTEKYSVSRFSKEFCSGKHADIFYSMRRLFEDGWIPHECEDYVKEFGHKM</sequence>
<dbReference type="SMART" id="SM00507">
    <property type="entry name" value="HNHc"/>
    <property type="match status" value="1"/>
</dbReference>
<dbReference type="EMBL" id="KY914485">
    <property type="protein sequence ID" value="ARK07878.1"/>
    <property type="molecule type" value="Genomic_DNA"/>
</dbReference>
<dbReference type="InterPro" id="IPR003615">
    <property type="entry name" value="HNH_nuc"/>
</dbReference>
<gene>
    <name evidence="2" type="ORF">phiA829_058</name>
</gene>
<reference evidence="2 3" key="1">
    <citation type="submission" date="2017-04" db="EMBL/GenBank/DDBJ databases">
        <title>Complete genome sequence and characterization of temperature-dependent bacteriophage phiA8-29 infecting Aeromonas.</title>
        <authorList>
            <person name="He Y."/>
            <person name="Yang H."/>
        </authorList>
    </citation>
    <scope>NUCLEOTIDE SEQUENCE [LARGE SCALE GENOMIC DNA]</scope>
</reference>
<dbReference type="Proteomes" id="UP000221506">
    <property type="component" value="Segment"/>
</dbReference>
<feature type="domain" description="HNH nuclease" evidence="1">
    <location>
        <begin position="5"/>
        <end position="55"/>
    </location>
</feature>